<protein>
    <submittedName>
        <fullName evidence="3">DUF2165 family protein</fullName>
    </submittedName>
</protein>
<feature type="transmembrane region" description="Helical" evidence="1">
    <location>
        <begin position="143"/>
        <end position="159"/>
    </location>
</feature>
<reference evidence="4" key="1">
    <citation type="journal article" date="2019" name="Int. J. Syst. Evol. Microbiol.">
        <title>The Global Catalogue of Microorganisms (GCM) 10K type strain sequencing project: providing services to taxonomists for standard genome sequencing and annotation.</title>
        <authorList>
            <consortium name="The Broad Institute Genomics Platform"/>
            <consortium name="The Broad Institute Genome Sequencing Center for Infectious Disease"/>
            <person name="Wu L."/>
            <person name="Ma J."/>
        </authorList>
    </citation>
    <scope>NUCLEOTIDE SEQUENCE [LARGE SCALE GENOMIC DNA]</scope>
    <source>
        <strain evidence="4">CCM 7435</strain>
    </source>
</reference>
<proteinExistence type="predicted"/>
<keyword evidence="1" id="KW-0472">Membrane</keyword>
<dbReference type="RefSeq" id="WP_213352169.1">
    <property type="nucleotide sequence ID" value="NZ_JAHBGB010000019.1"/>
</dbReference>
<keyword evidence="1" id="KW-0812">Transmembrane</keyword>
<evidence type="ECO:0000313" key="4">
    <source>
        <dbReference type="Proteomes" id="UP001597299"/>
    </source>
</evidence>
<keyword evidence="1" id="KW-1133">Transmembrane helix</keyword>
<dbReference type="Proteomes" id="UP001597299">
    <property type="component" value="Unassembled WGS sequence"/>
</dbReference>
<keyword evidence="4" id="KW-1185">Reference proteome</keyword>
<keyword evidence="2" id="KW-0732">Signal</keyword>
<sequence>MIVVRLTKSFMVAALAAFALMVAYNNVADWGANYAFVQHVLGMDTTFPGNPLTGRAITDPSLWRAAYVAIIAAEAVVGVVLGIAALRMLRALRDGARFAQAKTWVAAGCGLGFALWFFGFMVVGGEYFQMWQSATWNGQESAFRFYMTMLGVLIFVSLPEPH</sequence>
<feature type="transmembrane region" description="Helical" evidence="1">
    <location>
        <begin position="101"/>
        <end position="123"/>
    </location>
</feature>
<gene>
    <name evidence="3" type="ORF">ACFSNC_03525</name>
</gene>
<feature type="chain" id="PRO_5045261636" evidence="2">
    <location>
        <begin position="29"/>
        <end position="162"/>
    </location>
</feature>
<evidence type="ECO:0000313" key="3">
    <source>
        <dbReference type="EMBL" id="MFD2139460.1"/>
    </source>
</evidence>
<evidence type="ECO:0000256" key="2">
    <source>
        <dbReference type="SAM" id="SignalP"/>
    </source>
</evidence>
<accession>A0ABW4YT63</accession>
<name>A0ABW4YT63_9HYPH</name>
<organism evidence="3 4">
    <name type="scientific">Ancylobacter oerskovii</name>
    <dbReference type="NCBI Taxonomy" id="459519"/>
    <lineage>
        <taxon>Bacteria</taxon>
        <taxon>Pseudomonadati</taxon>
        <taxon>Pseudomonadota</taxon>
        <taxon>Alphaproteobacteria</taxon>
        <taxon>Hyphomicrobiales</taxon>
        <taxon>Xanthobacteraceae</taxon>
        <taxon>Ancylobacter</taxon>
    </lineage>
</organism>
<dbReference type="InterPro" id="IPR018681">
    <property type="entry name" value="DUF2165_transmembrane"/>
</dbReference>
<dbReference type="EMBL" id="JBHUHD010000001">
    <property type="protein sequence ID" value="MFD2139460.1"/>
    <property type="molecule type" value="Genomic_DNA"/>
</dbReference>
<comment type="caution">
    <text evidence="3">The sequence shown here is derived from an EMBL/GenBank/DDBJ whole genome shotgun (WGS) entry which is preliminary data.</text>
</comment>
<feature type="signal peptide" evidence="2">
    <location>
        <begin position="1"/>
        <end position="28"/>
    </location>
</feature>
<feature type="transmembrane region" description="Helical" evidence="1">
    <location>
        <begin position="66"/>
        <end position="89"/>
    </location>
</feature>
<evidence type="ECO:0000256" key="1">
    <source>
        <dbReference type="SAM" id="Phobius"/>
    </source>
</evidence>
<dbReference type="Pfam" id="PF09933">
    <property type="entry name" value="DUF2165"/>
    <property type="match status" value="1"/>
</dbReference>